<dbReference type="EMBL" id="SUMG01000008">
    <property type="protein sequence ID" value="NBG88418.1"/>
    <property type="molecule type" value="Genomic_DNA"/>
</dbReference>
<evidence type="ECO:0000256" key="6">
    <source>
        <dbReference type="ARBA" id="ARBA00023012"/>
    </source>
</evidence>
<dbReference type="InterPro" id="IPR000700">
    <property type="entry name" value="PAS-assoc_C"/>
</dbReference>
<dbReference type="AlphaFoldDB" id="A0AA43XKC4"/>
<keyword evidence="5" id="KW-0418">Kinase</keyword>
<evidence type="ECO:0000313" key="11">
    <source>
        <dbReference type="Proteomes" id="UP000449710"/>
    </source>
</evidence>
<dbReference type="Gene3D" id="3.30.450.20">
    <property type="entry name" value="PAS domain"/>
    <property type="match status" value="1"/>
</dbReference>
<evidence type="ECO:0000313" key="10">
    <source>
        <dbReference type="EMBL" id="NBG88418.1"/>
    </source>
</evidence>
<keyword evidence="3" id="KW-0597">Phosphoprotein</keyword>
<feature type="coiled-coil region" evidence="7">
    <location>
        <begin position="7"/>
        <end position="34"/>
    </location>
</feature>
<keyword evidence="6" id="KW-0902">Two-component regulatory system</keyword>
<comment type="catalytic activity">
    <reaction evidence="1">
        <text>ATP + protein L-histidine = ADP + protein N-phospho-L-histidine.</text>
        <dbReference type="EC" id="2.7.13.3"/>
    </reaction>
</comment>
<gene>
    <name evidence="10" type="ORF">ISALK_07875</name>
</gene>
<proteinExistence type="predicted"/>
<evidence type="ECO:0000259" key="8">
    <source>
        <dbReference type="PROSITE" id="PS50109"/>
    </source>
</evidence>
<keyword evidence="4" id="KW-0808">Transferase</keyword>
<dbReference type="Pfam" id="PF02518">
    <property type="entry name" value="HATPase_c"/>
    <property type="match status" value="1"/>
</dbReference>
<dbReference type="InterPro" id="IPR003594">
    <property type="entry name" value="HATPase_dom"/>
</dbReference>
<dbReference type="InterPro" id="IPR005467">
    <property type="entry name" value="His_kinase_dom"/>
</dbReference>
<dbReference type="NCBIfam" id="TIGR00229">
    <property type="entry name" value="sensory_box"/>
    <property type="match status" value="1"/>
</dbReference>
<feature type="domain" description="Histidine kinase" evidence="8">
    <location>
        <begin position="183"/>
        <end position="402"/>
    </location>
</feature>
<evidence type="ECO:0000256" key="5">
    <source>
        <dbReference type="ARBA" id="ARBA00022777"/>
    </source>
</evidence>
<evidence type="ECO:0000256" key="3">
    <source>
        <dbReference type="ARBA" id="ARBA00022553"/>
    </source>
</evidence>
<dbReference type="PROSITE" id="PS50109">
    <property type="entry name" value="HIS_KIN"/>
    <property type="match status" value="1"/>
</dbReference>
<dbReference type="Gene3D" id="2.10.70.100">
    <property type="match status" value="1"/>
</dbReference>
<name>A0AA43XKC4_9CLOT</name>
<keyword evidence="7" id="KW-0175">Coiled coil</keyword>
<evidence type="ECO:0000259" key="9">
    <source>
        <dbReference type="PROSITE" id="PS50113"/>
    </source>
</evidence>
<dbReference type="InterPro" id="IPR050736">
    <property type="entry name" value="Sensor_HK_Regulatory"/>
</dbReference>
<dbReference type="SMART" id="SM00086">
    <property type="entry name" value="PAC"/>
    <property type="match status" value="1"/>
</dbReference>
<dbReference type="Proteomes" id="UP000449710">
    <property type="component" value="Unassembled WGS sequence"/>
</dbReference>
<dbReference type="EC" id="2.7.13.3" evidence="2"/>
<dbReference type="CDD" id="cd00075">
    <property type="entry name" value="HATPase"/>
    <property type="match status" value="1"/>
</dbReference>
<dbReference type="CDD" id="cd00130">
    <property type="entry name" value="PAS"/>
    <property type="match status" value="1"/>
</dbReference>
<dbReference type="SUPFAM" id="SSF55874">
    <property type="entry name" value="ATPase domain of HSP90 chaperone/DNA topoisomerase II/histidine kinase"/>
    <property type="match status" value="1"/>
</dbReference>
<dbReference type="SUPFAM" id="SSF55785">
    <property type="entry name" value="PYP-like sensor domain (PAS domain)"/>
    <property type="match status" value="1"/>
</dbReference>
<dbReference type="PROSITE" id="PS50113">
    <property type="entry name" value="PAC"/>
    <property type="match status" value="1"/>
</dbReference>
<evidence type="ECO:0000256" key="4">
    <source>
        <dbReference type="ARBA" id="ARBA00022679"/>
    </source>
</evidence>
<dbReference type="InterPro" id="IPR036890">
    <property type="entry name" value="HATPase_C_sf"/>
</dbReference>
<comment type="caution">
    <text evidence="10">The sequence shown here is derived from an EMBL/GenBank/DDBJ whole genome shotgun (WGS) entry which is preliminary data.</text>
</comment>
<reference evidence="10 11" key="1">
    <citation type="submission" date="2019-04" db="EMBL/GenBank/DDBJ databases">
        <title>Isachenkonia alkalipeptolytica gen. nov. sp. nov. a new anaerobic, alkiliphilic organothrophic bacterium capable to reduce synthesized ferrihydrite isolated from a soda lake.</title>
        <authorList>
            <person name="Toshchakov S.V."/>
            <person name="Zavarzina D.G."/>
            <person name="Zhilina T.N."/>
            <person name="Kostrikina N.A."/>
            <person name="Kublanov I.V."/>
        </authorList>
    </citation>
    <scope>NUCLEOTIDE SEQUENCE [LARGE SCALE GENOMIC DNA]</scope>
    <source>
        <strain evidence="10 11">Z-1701</strain>
    </source>
</reference>
<dbReference type="Gene3D" id="1.10.287.130">
    <property type="match status" value="1"/>
</dbReference>
<dbReference type="PANTHER" id="PTHR43711">
    <property type="entry name" value="TWO-COMPONENT HISTIDINE KINASE"/>
    <property type="match status" value="1"/>
</dbReference>
<dbReference type="PRINTS" id="PR00344">
    <property type="entry name" value="BCTRLSENSOR"/>
</dbReference>
<dbReference type="Gene3D" id="3.30.565.10">
    <property type="entry name" value="Histidine kinase-like ATPase, C-terminal domain"/>
    <property type="match status" value="1"/>
</dbReference>
<sequence length="402" mass="46474">MKKEERMAYLQEKLQQCKEEVELLKREKFELKHQQMEAEKLQFPWAGNLGHWEMDLVNRKVIANPLKIEALEYDPKKDHFTIEDFVGMIHPEDRDRAYQDMKDHLIGKKPVYETEYKIVTRTGKIKWFYDRGVIIKRTEDGSPHTVKGIVFDITEQKLAEQRLIESERELKKTNQIKDQMMRIMAHDLKNSLGNVVNIFELMLQDPEFFEAKEEDEIKREVFEASQNSMTLLENLLHWAHVQQGTMKLEKEEVRIAALFKNIYDMFKIHAMQKGIDLCIELPEDEDLIAIGDFNMLSTVFRNFTNNALKFTNKGGRITLSAHKNQNGVTIQVVDNGTGMGEDMIQRIKRKESQSNTGTENEKGTGLGLLISKDLIDGTDAKWIIASAEGKGTTMGLKIPSKP</sequence>
<dbReference type="InterPro" id="IPR003661">
    <property type="entry name" value="HisK_dim/P_dom"/>
</dbReference>
<keyword evidence="11" id="KW-1185">Reference proteome</keyword>
<evidence type="ECO:0000256" key="2">
    <source>
        <dbReference type="ARBA" id="ARBA00012438"/>
    </source>
</evidence>
<dbReference type="InterPro" id="IPR036097">
    <property type="entry name" value="HisK_dim/P_sf"/>
</dbReference>
<dbReference type="SUPFAM" id="SSF47384">
    <property type="entry name" value="Homodimeric domain of signal transducing histidine kinase"/>
    <property type="match status" value="1"/>
</dbReference>
<feature type="domain" description="PAC" evidence="9">
    <location>
        <begin position="112"/>
        <end position="165"/>
    </location>
</feature>
<dbReference type="InterPro" id="IPR004358">
    <property type="entry name" value="Sig_transdc_His_kin-like_C"/>
</dbReference>
<dbReference type="RefSeq" id="WP_160720973.1">
    <property type="nucleotide sequence ID" value="NZ_SUMG01000008.1"/>
</dbReference>
<dbReference type="InterPro" id="IPR000014">
    <property type="entry name" value="PAS"/>
</dbReference>
<dbReference type="InterPro" id="IPR013655">
    <property type="entry name" value="PAS_fold_3"/>
</dbReference>
<dbReference type="PANTHER" id="PTHR43711:SF1">
    <property type="entry name" value="HISTIDINE KINASE 1"/>
    <property type="match status" value="1"/>
</dbReference>
<accession>A0AA43XKC4</accession>
<organism evidence="10 11">
    <name type="scientific">Isachenkonia alkalipeptolytica</name>
    <dbReference type="NCBI Taxonomy" id="2565777"/>
    <lineage>
        <taxon>Bacteria</taxon>
        <taxon>Bacillati</taxon>
        <taxon>Bacillota</taxon>
        <taxon>Clostridia</taxon>
        <taxon>Eubacteriales</taxon>
        <taxon>Clostridiaceae</taxon>
        <taxon>Isachenkonia</taxon>
    </lineage>
</organism>
<dbReference type="CDD" id="cd00082">
    <property type="entry name" value="HisKA"/>
    <property type="match status" value="1"/>
</dbReference>
<protein>
    <recommendedName>
        <fullName evidence="2">histidine kinase</fullName>
        <ecNumber evidence="2">2.7.13.3</ecNumber>
    </recommendedName>
</protein>
<dbReference type="InterPro" id="IPR035965">
    <property type="entry name" value="PAS-like_dom_sf"/>
</dbReference>
<dbReference type="InterPro" id="IPR001610">
    <property type="entry name" value="PAC"/>
</dbReference>
<evidence type="ECO:0000256" key="7">
    <source>
        <dbReference type="SAM" id="Coils"/>
    </source>
</evidence>
<dbReference type="GO" id="GO:0000155">
    <property type="term" value="F:phosphorelay sensor kinase activity"/>
    <property type="evidence" value="ECO:0007669"/>
    <property type="project" value="InterPro"/>
</dbReference>
<dbReference type="SMART" id="SM00387">
    <property type="entry name" value="HATPase_c"/>
    <property type="match status" value="1"/>
</dbReference>
<dbReference type="Pfam" id="PF08447">
    <property type="entry name" value="PAS_3"/>
    <property type="match status" value="1"/>
</dbReference>
<evidence type="ECO:0000256" key="1">
    <source>
        <dbReference type="ARBA" id="ARBA00000085"/>
    </source>
</evidence>